<sequence length="62" mass="6472">MCDAEWIGTGAWEPLFGLGAASGTAEVEMECSTASKKSAASWGSELMARIGKSLQVFLGCWG</sequence>
<keyword evidence="2" id="KW-1185">Reference proteome</keyword>
<protein>
    <submittedName>
        <fullName evidence="1">Uncharacterized protein</fullName>
    </submittedName>
</protein>
<dbReference type="EMBL" id="KV417555">
    <property type="protein sequence ID" value="KZP20458.1"/>
    <property type="molecule type" value="Genomic_DNA"/>
</dbReference>
<accession>A0A166J392</accession>
<dbReference type="Proteomes" id="UP000076532">
    <property type="component" value="Unassembled WGS sequence"/>
</dbReference>
<evidence type="ECO:0000313" key="1">
    <source>
        <dbReference type="EMBL" id="KZP20458.1"/>
    </source>
</evidence>
<organism evidence="1 2">
    <name type="scientific">Athelia psychrophila</name>
    <dbReference type="NCBI Taxonomy" id="1759441"/>
    <lineage>
        <taxon>Eukaryota</taxon>
        <taxon>Fungi</taxon>
        <taxon>Dikarya</taxon>
        <taxon>Basidiomycota</taxon>
        <taxon>Agaricomycotina</taxon>
        <taxon>Agaricomycetes</taxon>
        <taxon>Agaricomycetidae</taxon>
        <taxon>Atheliales</taxon>
        <taxon>Atheliaceae</taxon>
        <taxon>Athelia</taxon>
    </lineage>
</organism>
<reference evidence="1 2" key="1">
    <citation type="journal article" date="2016" name="Mol. Biol. Evol.">
        <title>Comparative Genomics of Early-Diverging Mushroom-Forming Fungi Provides Insights into the Origins of Lignocellulose Decay Capabilities.</title>
        <authorList>
            <person name="Nagy L.G."/>
            <person name="Riley R."/>
            <person name="Tritt A."/>
            <person name="Adam C."/>
            <person name="Daum C."/>
            <person name="Floudas D."/>
            <person name="Sun H."/>
            <person name="Yadav J.S."/>
            <person name="Pangilinan J."/>
            <person name="Larsson K.H."/>
            <person name="Matsuura K."/>
            <person name="Barry K."/>
            <person name="Labutti K."/>
            <person name="Kuo R."/>
            <person name="Ohm R.A."/>
            <person name="Bhattacharya S.S."/>
            <person name="Shirouzu T."/>
            <person name="Yoshinaga Y."/>
            <person name="Martin F.M."/>
            <person name="Grigoriev I.V."/>
            <person name="Hibbett D.S."/>
        </authorList>
    </citation>
    <scope>NUCLEOTIDE SEQUENCE [LARGE SCALE GENOMIC DNA]</scope>
    <source>
        <strain evidence="1 2">CBS 109695</strain>
    </source>
</reference>
<gene>
    <name evidence="1" type="ORF">FIBSPDRAFT_861741</name>
</gene>
<evidence type="ECO:0000313" key="2">
    <source>
        <dbReference type="Proteomes" id="UP000076532"/>
    </source>
</evidence>
<proteinExistence type="predicted"/>
<dbReference type="AlphaFoldDB" id="A0A166J392"/>
<name>A0A166J392_9AGAM</name>